<proteinExistence type="predicted"/>
<sequence length="68" mass="7972">MVSLQRPHHRLFWYPPDLHHTVLVPPCLCLISTMAQTCLKFHTRTLGPDWQQIYHSPRTCHPTMSLVP</sequence>
<evidence type="ECO:0000313" key="1">
    <source>
        <dbReference type="EMBL" id="KAJ7696281.1"/>
    </source>
</evidence>
<name>A0AAD7DRX0_MYCRO</name>
<gene>
    <name evidence="1" type="ORF">B0H17DRAFT_1054077</name>
</gene>
<keyword evidence="2" id="KW-1185">Reference proteome</keyword>
<reference evidence="1" key="1">
    <citation type="submission" date="2023-03" db="EMBL/GenBank/DDBJ databases">
        <title>Massive genome expansion in bonnet fungi (Mycena s.s.) driven by repeated elements and novel gene families across ecological guilds.</title>
        <authorList>
            <consortium name="Lawrence Berkeley National Laboratory"/>
            <person name="Harder C.B."/>
            <person name="Miyauchi S."/>
            <person name="Viragh M."/>
            <person name="Kuo A."/>
            <person name="Thoen E."/>
            <person name="Andreopoulos B."/>
            <person name="Lu D."/>
            <person name="Skrede I."/>
            <person name="Drula E."/>
            <person name="Henrissat B."/>
            <person name="Morin E."/>
            <person name="Kohler A."/>
            <person name="Barry K."/>
            <person name="LaButti K."/>
            <person name="Morin E."/>
            <person name="Salamov A."/>
            <person name="Lipzen A."/>
            <person name="Mereny Z."/>
            <person name="Hegedus B."/>
            <person name="Baldrian P."/>
            <person name="Stursova M."/>
            <person name="Weitz H."/>
            <person name="Taylor A."/>
            <person name="Grigoriev I.V."/>
            <person name="Nagy L.G."/>
            <person name="Martin F."/>
            <person name="Kauserud H."/>
        </authorList>
    </citation>
    <scope>NUCLEOTIDE SEQUENCE</scope>
    <source>
        <strain evidence="1">CBHHK067</strain>
    </source>
</reference>
<dbReference type="AlphaFoldDB" id="A0AAD7DRX0"/>
<dbReference type="Proteomes" id="UP001221757">
    <property type="component" value="Unassembled WGS sequence"/>
</dbReference>
<organism evidence="1 2">
    <name type="scientific">Mycena rosella</name>
    <name type="common">Pink bonnet</name>
    <name type="synonym">Agaricus rosellus</name>
    <dbReference type="NCBI Taxonomy" id="1033263"/>
    <lineage>
        <taxon>Eukaryota</taxon>
        <taxon>Fungi</taxon>
        <taxon>Dikarya</taxon>
        <taxon>Basidiomycota</taxon>
        <taxon>Agaricomycotina</taxon>
        <taxon>Agaricomycetes</taxon>
        <taxon>Agaricomycetidae</taxon>
        <taxon>Agaricales</taxon>
        <taxon>Marasmiineae</taxon>
        <taxon>Mycenaceae</taxon>
        <taxon>Mycena</taxon>
    </lineage>
</organism>
<comment type="caution">
    <text evidence="1">The sequence shown here is derived from an EMBL/GenBank/DDBJ whole genome shotgun (WGS) entry which is preliminary data.</text>
</comment>
<protein>
    <submittedName>
        <fullName evidence="1">Uncharacterized protein</fullName>
    </submittedName>
</protein>
<evidence type="ECO:0000313" key="2">
    <source>
        <dbReference type="Proteomes" id="UP001221757"/>
    </source>
</evidence>
<accession>A0AAD7DRX0</accession>
<dbReference type="EMBL" id="JARKIE010000035">
    <property type="protein sequence ID" value="KAJ7696281.1"/>
    <property type="molecule type" value="Genomic_DNA"/>
</dbReference>